<evidence type="ECO:0000256" key="3">
    <source>
        <dbReference type="ARBA" id="ARBA00022989"/>
    </source>
</evidence>
<keyword evidence="2 5" id="KW-0812">Transmembrane</keyword>
<dbReference type="InterPro" id="IPR032808">
    <property type="entry name" value="DoxX"/>
</dbReference>
<feature type="transmembrane region" description="Helical" evidence="5">
    <location>
        <begin position="70"/>
        <end position="88"/>
    </location>
</feature>
<sequence length="122" mass="12374">MTTLTLVITVVTAVANIGIAVADLARAPFVLANSAEVGVAASWIPPLALCKAAGGVGLLVGLVGPPQIGLAAATGLVLFFLGAVAIHVKTRVLHNLAFPLAYLALAVTTLVLSTARFAYFPR</sequence>
<proteinExistence type="predicted"/>
<evidence type="ECO:0000256" key="2">
    <source>
        <dbReference type="ARBA" id="ARBA00022692"/>
    </source>
</evidence>
<dbReference type="AlphaFoldDB" id="A0A378TDJ8"/>
<feature type="transmembrane region" description="Helical" evidence="5">
    <location>
        <begin position="100"/>
        <end position="119"/>
    </location>
</feature>
<comment type="subcellular location">
    <subcellularLocation>
        <location evidence="1">Membrane</location>
        <topology evidence="1">Multi-pass membrane protein</topology>
    </subcellularLocation>
</comment>
<reference evidence="6 7" key="1">
    <citation type="submission" date="2018-06" db="EMBL/GenBank/DDBJ databases">
        <authorList>
            <consortium name="Pathogen Informatics"/>
            <person name="Doyle S."/>
        </authorList>
    </citation>
    <scope>NUCLEOTIDE SEQUENCE [LARGE SCALE GENOMIC DNA]</scope>
    <source>
        <strain evidence="6 7">NCTC10821</strain>
    </source>
</reference>
<evidence type="ECO:0000256" key="4">
    <source>
        <dbReference type="ARBA" id="ARBA00023136"/>
    </source>
</evidence>
<dbReference type="OrthoDB" id="4337053at2"/>
<feature type="transmembrane region" description="Helical" evidence="5">
    <location>
        <begin position="42"/>
        <end position="63"/>
    </location>
</feature>
<name>A0A378TDJ8_9MYCO</name>
<dbReference type="Proteomes" id="UP000254978">
    <property type="component" value="Unassembled WGS sequence"/>
</dbReference>
<dbReference type="Pfam" id="PF13564">
    <property type="entry name" value="DoxX_2"/>
    <property type="match status" value="1"/>
</dbReference>
<evidence type="ECO:0000313" key="7">
    <source>
        <dbReference type="Proteomes" id="UP000254978"/>
    </source>
</evidence>
<keyword evidence="3 5" id="KW-1133">Transmembrane helix</keyword>
<dbReference type="RefSeq" id="WP_068915448.1">
    <property type="nucleotide sequence ID" value="NZ_AP022600.1"/>
</dbReference>
<gene>
    <name evidence="6" type="ORF">NCTC10821_01757</name>
</gene>
<protein>
    <submittedName>
        <fullName evidence="6">Putative invasion protein</fullName>
    </submittedName>
</protein>
<keyword evidence="4 5" id="KW-0472">Membrane</keyword>
<evidence type="ECO:0000313" key="6">
    <source>
        <dbReference type="EMBL" id="STZ58247.1"/>
    </source>
</evidence>
<keyword evidence="7" id="KW-1185">Reference proteome</keyword>
<evidence type="ECO:0000256" key="5">
    <source>
        <dbReference type="SAM" id="Phobius"/>
    </source>
</evidence>
<organism evidence="6 7">
    <name type="scientific">Mycolicibacterium tokaiense</name>
    <dbReference type="NCBI Taxonomy" id="39695"/>
    <lineage>
        <taxon>Bacteria</taxon>
        <taxon>Bacillati</taxon>
        <taxon>Actinomycetota</taxon>
        <taxon>Actinomycetes</taxon>
        <taxon>Mycobacteriales</taxon>
        <taxon>Mycobacteriaceae</taxon>
        <taxon>Mycolicibacterium</taxon>
    </lineage>
</organism>
<accession>A0A378TDJ8</accession>
<dbReference type="GO" id="GO:0016020">
    <property type="term" value="C:membrane"/>
    <property type="evidence" value="ECO:0007669"/>
    <property type="project" value="UniProtKB-SubCell"/>
</dbReference>
<evidence type="ECO:0000256" key="1">
    <source>
        <dbReference type="ARBA" id="ARBA00004141"/>
    </source>
</evidence>
<dbReference type="EMBL" id="UGQT01000001">
    <property type="protein sequence ID" value="STZ58247.1"/>
    <property type="molecule type" value="Genomic_DNA"/>
</dbReference>